<dbReference type="Gene3D" id="1.25.40.60">
    <property type="match status" value="1"/>
</dbReference>
<dbReference type="HOGENOM" id="CLU_009210_1_1_1"/>
<dbReference type="AlphaFoldDB" id="I3EGJ4"/>
<evidence type="ECO:0008006" key="6">
    <source>
        <dbReference type="Google" id="ProtNLM"/>
    </source>
</evidence>
<keyword evidence="5" id="KW-1185">Reference proteome</keyword>
<gene>
    <name evidence="4" type="ORF">NEQG_01785</name>
</gene>
<dbReference type="FunCoup" id="I3EGJ4">
    <property type="interactions" value="75"/>
</dbReference>
<evidence type="ECO:0000256" key="3">
    <source>
        <dbReference type="SAM" id="MobiDB-lite"/>
    </source>
</evidence>
<evidence type="ECO:0000313" key="4">
    <source>
        <dbReference type="EMBL" id="EIJ88341.1"/>
    </source>
</evidence>
<keyword evidence="2" id="KW-0175">Coiled coil</keyword>
<feature type="region of interest" description="Disordered" evidence="3">
    <location>
        <begin position="250"/>
        <end position="275"/>
    </location>
</feature>
<sequence>MNLVEIVGDRIKKQVLALGHSEKTWRVLIIDQNTAKLLHHTLPMSEVLSRNIAMVERLEDMRERTTEFSAVYFVNINSQSVKQIEKDFSNKMYRSVFVVSCAYIGDKEERALENLKKKAEKLREKAKDKEKDSIDFIYKSIIFDFIPIAPDVFHVETPHSYYTSREKYLEDISNKIKGIYRVIQVRCTAIPIGRYAKELTSKIESSGTSKLVVVERGADMNTPLIHTFTFESLLWDLGLAGPGYIVEEKKAAQEETPGKDKESESESDDNDEKRMEISEDYKVWMDVRTKQLVETHKKLSELIKKETKTEEKEQKSNIKQLVRAVQELPAHTRTLKEIKILMGLLEKCVKFFNMPGIKETAELEQGISTGKDFNGHSFKHEVTKKFFSVLKTAKLTQTEKVRLYLLYILNYGPLQRNEEARLIEKGHLSQKDLDSGERVRKYMAERRIKPMSKRTLPIARHVPIIADILTAIISKDAHACRKLEIHLPDAKEVLSGESLRRREFVFKTSASTDSAHRKVILVYFIGGVSIAEISEIREIAHNTGQTIFIGSTDICAPNSFVTVLDNM</sequence>
<organism evidence="4 5">
    <name type="scientific">Nematocida parisii (strain ERTm3)</name>
    <name type="common">Nematode killer fungus</name>
    <dbReference type="NCBI Taxonomy" id="935791"/>
    <lineage>
        <taxon>Eukaryota</taxon>
        <taxon>Fungi</taxon>
        <taxon>Fungi incertae sedis</taxon>
        <taxon>Microsporidia</taxon>
        <taxon>Nematocida</taxon>
    </lineage>
</organism>
<reference evidence="4" key="1">
    <citation type="submission" date="2011-01" db="EMBL/GenBank/DDBJ databases">
        <title>The Genome Sequence of Nematocida parisii strain ERTm3.</title>
        <authorList>
            <consortium name="The Broad Institute Genome Sequencing Platform"/>
            <consortium name="The Broad Institute Genome Sequencing Center for Infectious Disease"/>
            <person name="Cuomo C."/>
            <person name="Troemel E."/>
            <person name="Young S.K."/>
            <person name="Zeng Q."/>
            <person name="Gargeya S."/>
            <person name="Fitzgerald M."/>
            <person name="Haas B."/>
            <person name="Abouelleil A."/>
            <person name="Alvarado L."/>
            <person name="Arachchi H.M."/>
            <person name="Berlin A."/>
            <person name="Chapman S.B."/>
            <person name="Gearin G."/>
            <person name="Goldberg J."/>
            <person name="Griggs A."/>
            <person name="Gujja S."/>
            <person name="Hansen M."/>
            <person name="Heiman D."/>
            <person name="Howarth C."/>
            <person name="Larimer J."/>
            <person name="Lui A."/>
            <person name="MacDonald P.J.P."/>
            <person name="McCowen C."/>
            <person name="Montmayeur A."/>
            <person name="Murphy C."/>
            <person name="Neiman D."/>
            <person name="Pearson M."/>
            <person name="Priest M."/>
            <person name="Roberts A."/>
            <person name="Saif S."/>
            <person name="Shea T."/>
            <person name="Sisk P."/>
            <person name="Stolte C."/>
            <person name="Sykes S."/>
            <person name="Wortman J."/>
            <person name="Nusbaum C."/>
            <person name="Birren B."/>
        </authorList>
    </citation>
    <scope>NUCLEOTIDE SEQUENCE</scope>
    <source>
        <strain evidence="4">ERTm3</strain>
    </source>
</reference>
<evidence type="ECO:0000313" key="5">
    <source>
        <dbReference type="Proteomes" id="UP000002872"/>
    </source>
</evidence>
<dbReference type="Gene3D" id="3.40.50.1910">
    <property type="match status" value="1"/>
</dbReference>
<evidence type="ECO:0000256" key="2">
    <source>
        <dbReference type="SAM" id="Coils"/>
    </source>
</evidence>
<name>I3EGJ4_NEMP3</name>
<dbReference type="InterPro" id="IPR036045">
    <property type="entry name" value="Sec1-like_sf"/>
</dbReference>
<dbReference type="Proteomes" id="UP000002872">
    <property type="component" value="Unassembled WGS sequence"/>
</dbReference>
<dbReference type="SUPFAM" id="SSF56815">
    <property type="entry name" value="Sec1/munc18-like (SM) proteins"/>
    <property type="match status" value="1"/>
</dbReference>
<dbReference type="VEuPathDB" id="MicrosporidiaDB:NEQG_01785"/>
<dbReference type="InterPro" id="IPR027482">
    <property type="entry name" value="Sec1-like_dom2"/>
</dbReference>
<dbReference type="Pfam" id="PF00995">
    <property type="entry name" value="Sec1"/>
    <property type="match status" value="1"/>
</dbReference>
<feature type="coiled-coil region" evidence="2">
    <location>
        <begin position="105"/>
        <end position="132"/>
    </location>
</feature>
<dbReference type="PANTHER" id="PTHR11679">
    <property type="entry name" value="VESICLE PROTEIN SORTING-ASSOCIATED"/>
    <property type="match status" value="1"/>
</dbReference>
<dbReference type="GO" id="GO:0016192">
    <property type="term" value="P:vesicle-mediated transport"/>
    <property type="evidence" value="ECO:0007669"/>
    <property type="project" value="InterPro"/>
</dbReference>
<comment type="similarity">
    <text evidence="1">Belongs to the STXBP/unc-18/SEC1 family.</text>
</comment>
<dbReference type="InterPro" id="IPR001619">
    <property type="entry name" value="Sec1-like"/>
</dbReference>
<dbReference type="OrthoDB" id="2228at2759"/>
<evidence type="ECO:0000256" key="1">
    <source>
        <dbReference type="ARBA" id="ARBA00009884"/>
    </source>
</evidence>
<dbReference type="STRING" id="935791.I3EGJ4"/>
<dbReference type="PIRSF" id="PIRSF005715">
    <property type="entry name" value="VPS45_Sec1"/>
    <property type="match status" value="1"/>
</dbReference>
<accession>I3EGJ4</accession>
<dbReference type="Gene3D" id="3.40.50.2060">
    <property type="match status" value="1"/>
</dbReference>
<protein>
    <recommendedName>
        <fullName evidence="6">Sec1 family protein</fullName>
    </recommendedName>
</protein>
<dbReference type="Gene3D" id="3.90.830.10">
    <property type="entry name" value="Syntaxin Binding Protein 1, Chain A, domain 2"/>
    <property type="match status" value="1"/>
</dbReference>
<dbReference type="InParanoid" id="I3EGJ4"/>
<proteinExistence type="inferred from homology"/>
<dbReference type="InterPro" id="IPR043127">
    <property type="entry name" value="Sec-1-like_dom3a"/>
</dbReference>
<dbReference type="InterPro" id="IPR043154">
    <property type="entry name" value="Sec-1-like_dom1"/>
</dbReference>
<feature type="compositionally biased region" description="Basic and acidic residues" evidence="3">
    <location>
        <begin position="250"/>
        <end position="264"/>
    </location>
</feature>
<dbReference type="EMBL" id="GL870879">
    <property type="protein sequence ID" value="EIJ88341.1"/>
    <property type="molecule type" value="Genomic_DNA"/>
</dbReference>
<dbReference type="OMA" id="LNSACKM"/>